<dbReference type="Proteomes" id="UP001272242">
    <property type="component" value="Unassembled WGS sequence"/>
</dbReference>
<comment type="caution">
    <text evidence="2">The sequence shown here is derived from an EMBL/GenBank/DDBJ whole genome shotgun (WGS) entry which is preliminary data.</text>
</comment>
<accession>A0ABU5ESH0</accession>
<feature type="region of interest" description="Disordered" evidence="1">
    <location>
        <begin position="136"/>
        <end position="160"/>
    </location>
</feature>
<sequence>MAKKLTARAAAKPAPSTDEFVRVWEAASSVASAAAELGITPQNAHLRASYIRRSGIPLKMFKGGVPAKPKPASVLAQSAPERPAGPPVTVRGGDAFAAVWNAAASVAEAAAALGLTVTAASQQAAKFRRCGVKVKRFSTGPKPKPPVAPGRQPAPKRTPVRAPRSVAFAAVWNAAATVAEAAEQLKLTPRSAATVAAAYRREGVMLKKFETRPHAAARAAAFRAAWGAATTVEEVAERLGEPVSKVLERFRRMRQQGGDLKPLPLASARKAAQRLKDFAAQWNSARSVAELAAVLGLSRHALSCLACRLRKRGHQLKAFPTRQASNGSRADGSSKTGAGPGAEESPPNSHNRKEPRKDTRAHRLLDAADFAGARGRRKIRHT</sequence>
<gene>
    <name evidence="2" type="ORF">R5W23_000119</name>
</gene>
<organism evidence="2 3">
    <name type="scientific">Gemmata algarum</name>
    <dbReference type="NCBI Taxonomy" id="2975278"/>
    <lineage>
        <taxon>Bacteria</taxon>
        <taxon>Pseudomonadati</taxon>
        <taxon>Planctomycetota</taxon>
        <taxon>Planctomycetia</taxon>
        <taxon>Gemmatales</taxon>
        <taxon>Gemmataceae</taxon>
        <taxon>Gemmata</taxon>
    </lineage>
</organism>
<evidence type="ECO:0000313" key="2">
    <source>
        <dbReference type="EMBL" id="MDY3557592.1"/>
    </source>
</evidence>
<name>A0ABU5ESH0_9BACT</name>
<feature type="compositionally biased region" description="Polar residues" evidence="1">
    <location>
        <begin position="322"/>
        <end position="336"/>
    </location>
</feature>
<dbReference type="RefSeq" id="WP_320684645.1">
    <property type="nucleotide sequence ID" value="NZ_JAXBLV010000001.1"/>
</dbReference>
<proteinExistence type="predicted"/>
<feature type="region of interest" description="Disordered" evidence="1">
    <location>
        <begin position="318"/>
        <end position="382"/>
    </location>
</feature>
<keyword evidence="3" id="KW-1185">Reference proteome</keyword>
<dbReference type="EMBL" id="JAXBLV010000001">
    <property type="protein sequence ID" value="MDY3557592.1"/>
    <property type="molecule type" value="Genomic_DNA"/>
</dbReference>
<protein>
    <submittedName>
        <fullName evidence="2">Uncharacterized protein</fullName>
    </submittedName>
</protein>
<evidence type="ECO:0000256" key="1">
    <source>
        <dbReference type="SAM" id="MobiDB-lite"/>
    </source>
</evidence>
<feature type="compositionally biased region" description="Basic and acidic residues" evidence="1">
    <location>
        <begin position="351"/>
        <end position="366"/>
    </location>
</feature>
<evidence type="ECO:0000313" key="3">
    <source>
        <dbReference type="Proteomes" id="UP001272242"/>
    </source>
</evidence>
<reference evidence="3" key="1">
    <citation type="journal article" date="2023" name="Mar. Drugs">
        <title>Gemmata algarum, a Novel Planctomycete Isolated from an Algal Mat, Displays Antimicrobial Activity.</title>
        <authorList>
            <person name="Kumar G."/>
            <person name="Kallscheuer N."/>
            <person name="Kashif M."/>
            <person name="Ahamad S."/>
            <person name="Jagadeeshwari U."/>
            <person name="Pannikurungottu S."/>
            <person name="Haufschild T."/>
            <person name="Kabuu M."/>
            <person name="Sasikala C."/>
            <person name="Jogler C."/>
            <person name="Ramana C."/>
        </authorList>
    </citation>
    <scope>NUCLEOTIDE SEQUENCE [LARGE SCALE GENOMIC DNA]</scope>
    <source>
        <strain evidence="3">JC673</strain>
    </source>
</reference>